<dbReference type="EC" id="5.2.1.8" evidence="7"/>
<dbReference type="PROSITE" id="PS50059">
    <property type="entry name" value="FKBP_PPIASE"/>
    <property type="match status" value="1"/>
</dbReference>
<evidence type="ECO:0000313" key="10">
    <source>
        <dbReference type="Proteomes" id="UP001501787"/>
    </source>
</evidence>
<keyword evidence="4 6" id="KW-0697">Rotamase</keyword>
<dbReference type="InterPro" id="IPR000774">
    <property type="entry name" value="PPIase_FKBP_N"/>
</dbReference>
<dbReference type="PROSITE" id="PS51257">
    <property type="entry name" value="PROKAR_LIPOPROTEIN"/>
    <property type="match status" value="1"/>
</dbReference>
<dbReference type="InterPro" id="IPR001179">
    <property type="entry name" value="PPIase_FKBP_dom"/>
</dbReference>
<dbReference type="PANTHER" id="PTHR43811:SF19">
    <property type="entry name" value="39 KDA FK506-BINDING NUCLEAR PROTEIN"/>
    <property type="match status" value="1"/>
</dbReference>
<comment type="catalytic activity">
    <reaction evidence="1 6 7">
        <text>[protein]-peptidylproline (omega=180) = [protein]-peptidylproline (omega=0)</text>
        <dbReference type="Rhea" id="RHEA:16237"/>
        <dbReference type="Rhea" id="RHEA-COMP:10747"/>
        <dbReference type="Rhea" id="RHEA-COMP:10748"/>
        <dbReference type="ChEBI" id="CHEBI:83833"/>
        <dbReference type="ChEBI" id="CHEBI:83834"/>
        <dbReference type="EC" id="5.2.1.8"/>
    </reaction>
</comment>
<dbReference type="Gene3D" id="1.10.287.460">
    <property type="entry name" value="Peptidyl-prolyl cis-trans isomerase, FKBP-type, N-terminal domain"/>
    <property type="match status" value="1"/>
</dbReference>
<dbReference type="InterPro" id="IPR036944">
    <property type="entry name" value="PPIase_FKBP_N_sf"/>
</dbReference>
<dbReference type="SUPFAM" id="SSF54534">
    <property type="entry name" value="FKBP-like"/>
    <property type="match status" value="1"/>
</dbReference>
<accession>A0ABP3F912</accession>
<keyword evidence="5 6" id="KW-0413">Isomerase</keyword>
<dbReference type="Pfam" id="PF00254">
    <property type="entry name" value="FKBP_C"/>
    <property type="match status" value="1"/>
</dbReference>
<protein>
    <recommendedName>
        <fullName evidence="7">Peptidyl-prolyl cis-trans isomerase</fullName>
        <ecNumber evidence="7">5.2.1.8</ecNumber>
    </recommendedName>
</protein>
<dbReference type="InterPro" id="IPR046357">
    <property type="entry name" value="PPIase_dom_sf"/>
</dbReference>
<evidence type="ECO:0000256" key="7">
    <source>
        <dbReference type="RuleBase" id="RU003915"/>
    </source>
</evidence>
<gene>
    <name evidence="9" type="ORF">GCM10009129_00070</name>
</gene>
<dbReference type="GO" id="GO:0016853">
    <property type="term" value="F:isomerase activity"/>
    <property type="evidence" value="ECO:0007669"/>
    <property type="project" value="UniProtKB-KW"/>
</dbReference>
<evidence type="ECO:0000256" key="3">
    <source>
        <dbReference type="ARBA" id="ARBA00022729"/>
    </source>
</evidence>
<evidence type="ECO:0000256" key="5">
    <source>
        <dbReference type="ARBA" id="ARBA00023235"/>
    </source>
</evidence>
<dbReference type="InterPro" id="IPR008104">
    <property type="entry name" value="INFPOTNTIATR"/>
</dbReference>
<evidence type="ECO:0000256" key="4">
    <source>
        <dbReference type="ARBA" id="ARBA00023110"/>
    </source>
</evidence>
<dbReference type="RefSeq" id="WP_201504421.1">
    <property type="nucleotide sequence ID" value="NZ_BAAAFR010000001.1"/>
</dbReference>
<dbReference type="PRINTS" id="PR01730">
    <property type="entry name" value="INFPOTNTIATR"/>
</dbReference>
<sequence length="246" mass="26680">MKKITTLTLSALTSAVLLTTGCSTNNGNQETAATSVAVTENSTAVEKVGYSLGYMMAEGNKDAITDLDLDTFEKGFRDGYEGKDSALTQEQMQKVLTDYQKEQEEKFVKEMEEKAETNKTKGAEFLAANAKKEGVKQTKSGLQYKVIKAGTGASPKATDVVKVNYEGKLLDGTVFDSSYERGDPVEFPLNQVIPGWTEGLQLMKSGGKYEFYIPSELAYGEAGSQGIEPNSALIFTVELLDVNPKS</sequence>
<dbReference type="EMBL" id="BAAAFR010000001">
    <property type="protein sequence ID" value="GAA0307025.1"/>
    <property type="molecule type" value="Genomic_DNA"/>
</dbReference>
<dbReference type="Pfam" id="PF01346">
    <property type="entry name" value="FKBP_N"/>
    <property type="match status" value="1"/>
</dbReference>
<evidence type="ECO:0000259" key="8">
    <source>
        <dbReference type="PROSITE" id="PS50059"/>
    </source>
</evidence>
<dbReference type="Proteomes" id="UP001501787">
    <property type="component" value="Unassembled WGS sequence"/>
</dbReference>
<keyword evidence="10" id="KW-1185">Reference proteome</keyword>
<reference evidence="10" key="1">
    <citation type="journal article" date="2019" name="Int. J. Syst. Evol. Microbiol.">
        <title>The Global Catalogue of Microorganisms (GCM) 10K type strain sequencing project: providing services to taxonomists for standard genome sequencing and annotation.</title>
        <authorList>
            <consortium name="The Broad Institute Genomics Platform"/>
            <consortium name="The Broad Institute Genome Sequencing Center for Infectious Disease"/>
            <person name="Wu L."/>
            <person name="Ma J."/>
        </authorList>
    </citation>
    <scope>NUCLEOTIDE SEQUENCE [LARGE SCALE GENOMIC DNA]</scope>
    <source>
        <strain evidence="10">JCM 16343</strain>
    </source>
</reference>
<evidence type="ECO:0000313" key="9">
    <source>
        <dbReference type="EMBL" id="GAA0307025.1"/>
    </source>
</evidence>
<dbReference type="Gene3D" id="3.10.50.40">
    <property type="match status" value="1"/>
</dbReference>
<proteinExistence type="inferred from homology"/>
<comment type="caution">
    <text evidence="9">The sequence shown here is derived from an EMBL/GenBank/DDBJ whole genome shotgun (WGS) entry which is preliminary data.</text>
</comment>
<evidence type="ECO:0000256" key="1">
    <source>
        <dbReference type="ARBA" id="ARBA00000971"/>
    </source>
</evidence>
<name>A0ABP3F912_9GAMM</name>
<feature type="domain" description="PPIase FKBP-type" evidence="8">
    <location>
        <begin position="158"/>
        <end position="243"/>
    </location>
</feature>
<dbReference type="PANTHER" id="PTHR43811">
    <property type="entry name" value="FKBP-TYPE PEPTIDYL-PROLYL CIS-TRANS ISOMERASE FKPA"/>
    <property type="match status" value="1"/>
</dbReference>
<evidence type="ECO:0000256" key="2">
    <source>
        <dbReference type="ARBA" id="ARBA00006577"/>
    </source>
</evidence>
<keyword evidence="3" id="KW-0732">Signal</keyword>
<organism evidence="9 10">
    <name type="scientific">Psychrobacter aestuarii</name>
    <dbReference type="NCBI Taxonomy" id="556327"/>
    <lineage>
        <taxon>Bacteria</taxon>
        <taxon>Pseudomonadati</taxon>
        <taxon>Pseudomonadota</taxon>
        <taxon>Gammaproteobacteria</taxon>
        <taxon>Moraxellales</taxon>
        <taxon>Moraxellaceae</taxon>
        <taxon>Psychrobacter</taxon>
    </lineage>
</organism>
<evidence type="ECO:0000256" key="6">
    <source>
        <dbReference type="PROSITE-ProRule" id="PRU00277"/>
    </source>
</evidence>
<comment type="similarity">
    <text evidence="2 7">Belongs to the FKBP-type PPIase family.</text>
</comment>